<organism evidence="1 2">
    <name type="scientific">Candidatus Thiodictyon syntrophicum</name>
    <dbReference type="NCBI Taxonomy" id="1166950"/>
    <lineage>
        <taxon>Bacteria</taxon>
        <taxon>Pseudomonadati</taxon>
        <taxon>Pseudomonadota</taxon>
        <taxon>Gammaproteobacteria</taxon>
        <taxon>Chromatiales</taxon>
        <taxon>Chromatiaceae</taxon>
        <taxon>Thiodictyon</taxon>
    </lineage>
</organism>
<evidence type="ECO:0008006" key="3">
    <source>
        <dbReference type="Google" id="ProtNLM"/>
    </source>
</evidence>
<protein>
    <recommendedName>
        <fullName evidence="3">DUF1826 domain-containing protein</fullName>
    </recommendedName>
</protein>
<accession>A0A2K8UB67</accession>
<gene>
    <name evidence="1" type="ORF">THSYN_19020</name>
</gene>
<dbReference type="OrthoDB" id="5342505at2"/>
<proteinExistence type="predicted"/>
<name>A0A2K8UB67_9GAMM</name>
<dbReference type="RefSeq" id="WP_100920529.1">
    <property type="nucleotide sequence ID" value="NZ_CP020370.1"/>
</dbReference>
<evidence type="ECO:0000313" key="1">
    <source>
        <dbReference type="EMBL" id="AUB82823.1"/>
    </source>
</evidence>
<keyword evidence="2" id="KW-1185">Reference proteome</keyword>
<dbReference type="KEGG" id="tsy:THSYN_19020"/>
<dbReference type="AlphaFoldDB" id="A0A2K8UB67"/>
<dbReference type="Proteomes" id="UP000232638">
    <property type="component" value="Chromosome"/>
</dbReference>
<dbReference type="EMBL" id="CP020370">
    <property type="protein sequence ID" value="AUB82823.1"/>
    <property type="molecule type" value="Genomic_DNA"/>
</dbReference>
<sequence length="222" mass="23812">MMTAARTLAPPAVGVGTVYWAEGLADLVAVFEPEVQILLHPRPPDPQIAAYLDSADSRRLGFRRVLDHARSLVGIGPAAPTWPDLPGREALLADIRHLCEVYRELLGCERLGLRFESLNGAMCPGFHRDHTGIRLVCTYRGPGTEWLEAEGEDPQPHPRPGAARSFAAPADASAIGRAPAFALVLLKGSLWQGNAGRGAVHRSPVPPPGGGSRYLLALDALW</sequence>
<evidence type="ECO:0000313" key="2">
    <source>
        <dbReference type="Proteomes" id="UP000232638"/>
    </source>
</evidence>
<dbReference type="Pfam" id="PF08856">
    <property type="entry name" value="DUF1826"/>
    <property type="match status" value="1"/>
</dbReference>
<dbReference type="InterPro" id="IPR014955">
    <property type="entry name" value="DUF1826"/>
</dbReference>
<reference evidence="1 2" key="1">
    <citation type="submission" date="2017-03" db="EMBL/GenBank/DDBJ databases">
        <title>Complete genome sequence of Candidatus 'Thiodictyon syntrophicum' sp. nov. strain Cad16T, a photolithoautotroph purple sulfur bacterium isolated from an alpine meromictic lake.</title>
        <authorList>
            <person name="Luedin S.M."/>
            <person name="Pothier J.F."/>
            <person name="Danza F."/>
            <person name="Storelli N."/>
            <person name="Wittwer M."/>
            <person name="Tonolla M."/>
        </authorList>
    </citation>
    <scope>NUCLEOTIDE SEQUENCE [LARGE SCALE GENOMIC DNA]</scope>
    <source>
        <strain evidence="1 2">Cad16T</strain>
    </source>
</reference>